<dbReference type="SUPFAM" id="SSF55021">
    <property type="entry name" value="ACT-like"/>
    <property type="match status" value="1"/>
</dbReference>
<keyword evidence="5" id="KW-0827">Tyrosine biosynthesis</keyword>
<dbReference type="PROSITE" id="PS51176">
    <property type="entry name" value="PDH_ADH"/>
    <property type="match status" value="1"/>
</dbReference>
<dbReference type="InterPro" id="IPR046825">
    <property type="entry name" value="PDH_C"/>
</dbReference>
<dbReference type="InterPro" id="IPR008927">
    <property type="entry name" value="6-PGluconate_DH-like_C_sf"/>
</dbReference>
<evidence type="ECO:0000256" key="7">
    <source>
        <dbReference type="ARBA" id="ARBA00023002"/>
    </source>
</evidence>
<evidence type="ECO:0000259" key="12">
    <source>
        <dbReference type="PROSITE" id="PS51671"/>
    </source>
</evidence>
<dbReference type="GO" id="GO:0070403">
    <property type="term" value="F:NAD+ binding"/>
    <property type="evidence" value="ECO:0007669"/>
    <property type="project" value="InterPro"/>
</dbReference>
<keyword evidence="9" id="KW-0057">Aromatic amino acid biosynthesis</keyword>
<dbReference type="InterPro" id="IPR046826">
    <property type="entry name" value="PDH_N"/>
</dbReference>
<evidence type="ECO:0000313" key="14">
    <source>
        <dbReference type="Proteomes" id="UP000637720"/>
    </source>
</evidence>
<dbReference type="RefSeq" id="WP_188816832.1">
    <property type="nucleotide sequence ID" value="NZ_BMOF01000010.1"/>
</dbReference>
<evidence type="ECO:0000256" key="10">
    <source>
        <dbReference type="ARBA" id="ARBA00049260"/>
    </source>
</evidence>
<evidence type="ECO:0000256" key="1">
    <source>
        <dbReference type="ARBA" id="ARBA00005067"/>
    </source>
</evidence>
<reference evidence="13" key="2">
    <citation type="submission" date="2020-09" db="EMBL/GenBank/DDBJ databases">
        <authorList>
            <person name="Sun Q."/>
            <person name="Ohkuma M."/>
        </authorList>
    </citation>
    <scope>NUCLEOTIDE SEQUENCE</scope>
    <source>
        <strain evidence="13">JCM 14719</strain>
    </source>
</reference>
<dbReference type="Gene3D" id="3.30.70.260">
    <property type="match status" value="1"/>
</dbReference>
<evidence type="ECO:0000256" key="9">
    <source>
        <dbReference type="ARBA" id="ARBA00023141"/>
    </source>
</evidence>
<dbReference type="SUPFAM" id="SSF48179">
    <property type="entry name" value="6-phosphogluconate dehydrogenase C-terminal domain-like"/>
    <property type="match status" value="1"/>
</dbReference>
<keyword evidence="14" id="KW-1185">Reference proteome</keyword>
<evidence type="ECO:0000256" key="2">
    <source>
        <dbReference type="ARBA" id="ARBA00007964"/>
    </source>
</evidence>
<dbReference type="InterPro" id="IPR045865">
    <property type="entry name" value="ACT-like_dom_sf"/>
</dbReference>
<evidence type="ECO:0000256" key="6">
    <source>
        <dbReference type="ARBA" id="ARBA00022605"/>
    </source>
</evidence>
<dbReference type="Pfam" id="PF20463">
    <property type="entry name" value="PDH_C"/>
    <property type="match status" value="1"/>
</dbReference>
<dbReference type="PANTHER" id="PTHR21363:SF0">
    <property type="entry name" value="PREPHENATE DEHYDROGENASE [NADP(+)]"/>
    <property type="match status" value="1"/>
</dbReference>
<dbReference type="UniPathway" id="UPA00122">
    <property type="reaction ID" value="UER00961"/>
</dbReference>
<keyword evidence="6" id="KW-0028">Amino-acid biosynthesis</keyword>
<dbReference type="Gene3D" id="1.10.3660.10">
    <property type="entry name" value="6-phosphogluconate dehydrogenase C-terminal like domain"/>
    <property type="match status" value="1"/>
</dbReference>
<sequence length="374" mass="39910">MRVAVVGVGLIGGSLALALKQRPDVVVIGCDSNPASLRTALARGAVDEVTDRLEEAVCESDVVFLSAPVSELYALVDRLAELPLPPGAIVTDTGSTKAGIVRAARKLAARGVTFIGGHPMAGSHKSGVEAARADLFENAYYVLTPEEDTPAGAVAALSDLLAATRAKVVTMDPMAHDRVVGAISHLPHVVAAALVNLVADLGAEDAWYERLAAGGFRDLTRIASSNPSMWRDIVLDNRSVLLDHLRRWQDALAAVVAHVEAGDAAAIERFFCAARTFRDRLPERRPGALPAVHELFVDVPDRPGVIGRVATLLGEHGINLVNIEVLEIREDIFGVLRLVFQREADRVRARALLEGAGYTVHEREALAHAGKGER</sequence>
<accession>A0A8J3B615</accession>
<dbReference type="FunFam" id="1.10.3660.10:FF:000003">
    <property type="entry name" value="Prephenate dehydrogenase"/>
    <property type="match status" value="1"/>
</dbReference>
<dbReference type="InterPro" id="IPR003099">
    <property type="entry name" value="Prephen_DH"/>
</dbReference>
<feature type="domain" description="ACT" evidence="12">
    <location>
        <begin position="294"/>
        <end position="374"/>
    </location>
</feature>
<comment type="catalytic activity">
    <reaction evidence="10">
        <text>prephenate + NAD(+) = 3-(4-hydroxyphenyl)pyruvate + CO2 + NADH</text>
        <dbReference type="Rhea" id="RHEA:13869"/>
        <dbReference type="ChEBI" id="CHEBI:16526"/>
        <dbReference type="ChEBI" id="CHEBI:29934"/>
        <dbReference type="ChEBI" id="CHEBI:36242"/>
        <dbReference type="ChEBI" id="CHEBI:57540"/>
        <dbReference type="ChEBI" id="CHEBI:57945"/>
        <dbReference type="EC" id="1.3.1.12"/>
    </reaction>
</comment>
<dbReference type="EMBL" id="BMOF01000010">
    <property type="protein sequence ID" value="GGJ96165.1"/>
    <property type="molecule type" value="Genomic_DNA"/>
</dbReference>
<dbReference type="GO" id="GO:0006571">
    <property type="term" value="P:tyrosine biosynthetic process"/>
    <property type="evidence" value="ECO:0007669"/>
    <property type="project" value="UniProtKB-UniPathway"/>
</dbReference>
<dbReference type="Gene3D" id="3.40.50.720">
    <property type="entry name" value="NAD(P)-binding Rossmann-like Domain"/>
    <property type="match status" value="1"/>
</dbReference>
<dbReference type="Proteomes" id="UP000637720">
    <property type="component" value="Unassembled WGS sequence"/>
</dbReference>
<comment type="pathway">
    <text evidence="1">Amino-acid biosynthesis; L-tyrosine biosynthesis; (4-hydroxyphenyl)pyruvate from prephenate (NAD(+) route): step 1/1.</text>
</comment>
<dbReference type="InterPro" id="IPR050812">
    <property type="entry name" value="Preph/Arog_dehydrog"/>
</dbReference>
<keyword evidence="8" id="KW-0520">NAD</keyword>
<dbReference type="AlphaFoldDB" id="A0A8J3B615"/>
<comment type="caution">
    <text evidence="13">The sequence shown here is derived from an EMBL/GenBank/DDBJ whole genome shotgun (WGS) entry which is preliminary data.</text>
</comment>
<dbReference type="Pfam" id="PF01842">
    <property type="entry name" value="ACT"/>
    <property type="match status" value="1"/>
</dbReference>
<reference evidence="13" key="1">
    <citation type="journal article" date="2014" name="Int. J. Syst. Evol. Microbiol.">
        <title>Complete genome sequence of Corynebacterium casei LMG S-19264T (=DSM 44701T), isolated from a smear-ripened cheese.</title>
        <authorList>
            <consortium name="US DOE Joint Genome Institute (JGI-PGF)"/>
            <person name="Walter F."/>
            <person name="Albersmeier A."/>
            <person name="Kalinowski J."/>
            <person name="Ruckert C."/>
        </authorList>
    </citation>
    <scope>NUCLEOTIDE SEQUENCE</scope>
    <source>
        <strain evidence="13">JCM 14719</strain>
    </source>
</reference>
<dbReference type="PANTHER" id="PTHR21363">
    <property type="entry name" value="PREPHENATE DEHYDROGENASE"/>
    <property type="match status" value="1"/>
</dbReference>
<gene>
    <name evidence="13" type="primary">tyrA</name>
    <name evidence="13" type="ORF">GCM10007043_07530</name>
</gene>
<dbReference type="InterPro" id="IPR002912">
    <property type="entry name" value="ACT_dom"/>
</dbReference>
<comment type="similarity">
    <text evidence="2">Belongs to the prephenate/arogenate dehydrogenase family.</text>
</comment>
<dbReference type="SUPFAM" id="SSF51735">
    <property type="entry name" value="NAD(P)-binding Rossmann-fold domains"/>
    <property type="match status" value="1"/>
</dbReference>
<evidence type="ECO:0000259" key="11">
    <source>
        <dbReference type="PROSITE" id="PS51176"/>
    </source>
</evidence>
<organism evidence="13 14">
    <name type="scientific">Calditerricola satsumensis</name>
    <dbReference type="NCBI Taxonomy" id="373054"/>
    <lineage>
        <taxon>Bacteria</taxon>
        <taxon>Bacillati</taxon>
        <taxon>Bacillota</taxon>
        <taxon>Bacilli</taxon>
        <taxon>Bacillales</taxon>
        <taxon>Bacillaceae</taxon>
        <taxon>Calditerricola</taxon>
    </lineage>
</organism>
<dbReference type="EC" id="1.3.1.12" evidence="3"/>
<dbReference type="FunFam" id="3.40.50.720:FF:000208">
    <property type="entry name" value="Prephenate dehydrogenase"/>
    <property type="match status" value="1"/>
</dbReference>
<proteinExistence type="inferred from homology"/>
<evidence type="ECO:0000256" key="5">
    <source>
        <dbReference type="ARBA" id="ARBA00022498"/>
    </source>
</evidence>
<dbReference type="GO" id="GO:0008977">
    <property type="term" value="F:prephenate dehydrogenase (NAD+) activity"/>
    <property type="evidence" value="ECO:0007669"/>
    <property type="project" value="UniProtKB-EC"/>
</dbReference>
<name>A0A8J3B615_9BACI</name>
<evidence type="ECO:0000256" key="3">
    <source>
        <dbReference type="ARBA" id="ARBA00012068"/>
    </source>
</evidence>
<dbReference type="PROSITE" id="PS51671">
    <property type="entry name" value="ACT"/>
    <property type="match status" value="1"/>
</dbReference>
<evidence type="ECO:0000256" key="4">
    <source>
        <dbReference type="ARBA" id="ARBA00016891"/>
    </source>
</evidence>
<evidence type="ECO:0000256" key="8">
    <source>
        <dbReference type="ARBA" id="ARBA00023027"/>
    </source>
</evidence>
<dbReference type="NCBIfam" id="NF005107">
    <property type="entry name" value="PRK06545.1-5"/>
    <property type="match status" value="1"/>
</dbReference>
<keyword evidence="7" id="KW-0560">Oxidoreductase</keyword>
<dbReference type="InterPro" id="IPR036291">
    <property type="entry name" value="NAD(P)-bd_dom_sf"/>
</dbReference>
<dbReference type="Pfam" id="PF02153">
    <property type="entry name" value="PDH_N"/>
    <property type="match status" value="1"/>
</dbReference>
<protein>
    <recommendedName>
        <fullName evidence="4">Prephenate dehydrogenase</fullName>
        <ecNumber evidence="3">1.3.1.12</ecNumber>
    </recommendedName>
</protein>
<feature type="domain" description="Prephenate/arogenate dehydrogenase" evidence="11">
    <location>
        <begin position="1"/>
        <end position="289"/>
    </location>
</feature>
<evidence type="ECO:0000313" key="13">
    <source>
        <dbReference type="EMBL" id="GGJ96165.1"/>
    </source>
</evidence>
<dbReference type="CDD" id="cd04909">
    <property type="entry name" value="ACT_PDH-BS"/>
    <property type="match status" value="1"/>
</dbReference>
<dbReference type="GO" id="GO:0004665">
    <property type="term" value="F:prephenate dehydrogenase (NADP+) activity"/>
    <property type="evidence" value="ECO:0007669"/>
    <property type="project" value="InterPro"/>
</dbReference>